<name>A0A3M7SJQ1_BRAPC</name>
<dbReference type="AlphaFoldDB" id="A0A3M7SJQ1"/>
<gene>
    <name evidence="1" type="ORF">BpHYR1_033316</name>
</gene>
<dbReference type="Proteomes" id="UP000276133">
    <property type="component" value="Unassembled WGS sequence"/>
</dbReference>
<protein>
    <submittedName>
        <fullName evidence="1">Uncharacterized protein</fullName>
    </submittedName>
</protein>
<sequence length="97" mass="11447">MKILFDLKVKNSLQIASTYPIFIVDNFKSLPKLCLVSVLIVYRITHFEELWKWWLVGSLNIGKKQANSHNKEKNKINMTVKFGQKTNQFISDRSKRF</sequence>
<dbReference type="EMBL" id="REGN01001255">
    <property type="protein sequence ID" value="RNA36013.1"/>
    <property type="molecule type" value="Genomic_DNA"/>
</dbReference>
<evidence type="ECO:0000313" key="1">
    <source>
        <dbReference type="EMBL" id="RNA36013.1"/>
    </source>
</evidence>
<accession>A0A3M7SJQ1</accession>
<keyword evidence="2" id="KW-1185">Reference proteome</keyword>
<comment type="caution">
    <text evidence="1">The sequence shown here is derived from an EMBL/GenBank/DDBJ whole genome shotgun (WGS) entry which is preliminary data.</text>
</comment>
<proteinExistence type="predicted"/>
<organism evidence="1 2">
    <name type="scientific">Brachionus plicatilis</name>
    <name type="common">Marine rotifer</name>
    <name type="synonym">Brachionus muelleri</name>
    <dbReference type="NCBI Taxonomy" id="10195"/>
    <lineage>
        <taxon>Eukaryota</taxon>
        <taxon>Metazoa</taxon>
        <taxon>Spiralia</taxon>
        <taxon>Gnathifera</taxon>
        <taxon>Rotifera</taxon>
        <taxon>Eurotatoria</taxon>
        <taxon>Monogononta</taxon>
        <taxon>Pseudotrocha</taxon>
        <taxon>Ploima</taxon>
        <taxon>Brachionidae</taxon>
        <taxon>Brachionus</taxon>
    </lineage>
</organism>
<reference evidence="1 2" key="1">
    <citation type="journal article" date="2018" name="Sci. Rep.">
        <title>Genomic signatures of local adaptation to the degree of environmental predictability in rotifers.</title>
        <authorList>
            <person name="Franch-Gras L."/>
            <person name="Hahn C."/>
            <person name="Garcia-Roger E.M."/>
            <person name="Carmona M.J."/>
            <person name="Serra M."/>
            <person name="Gomez A."/>
        </authorList>
    </citation>
    <scope>NUCLEOTIDE SEQUENCE [LARGE SCALE GENOMIC DNA]</scope>
    <source>
        <strain evidence="1">HYR1</strain>
    </source>
</reference>
<evidence type="ECO:0000313" key="2">
    <source>
        <dbReference type="Proteomes" id="UP000276133"/>
    </source>
</evidence>